<dbReference type="PANTHER" id="PTHR30373">
    <property type="entry name" value="UPF0603 PROTEIN YGCG"/>
    <property type="match status" value="1"/>
</dbReference>
<dbReference type="AlphaFoldDB" id="A0A9D7I831"/>
<keyword evidence="1" id="KW-0812">Transmembrane</keyword>
<feature type="domain" description="TPM" evidence="2">
    <location>
        <begin position="39"/>
        <end position="162"/>
    </location>
</feature>
<protein>
    <submittedName>
        <fullName evidence="3">YgcG family protein</fullName>
    </submittedName>
</protein>
<comment type="caution">
    <text evidence="3">The sequence shown here is derived from an EMBL/GenBank/DDBJ whole genome shotgun (WGS) entry which is preliminary data.</text>
</comment>
<dbReference type="Gene3D" id="3.10.310.50">
    <property type="match status" value="1"/>
</dbReference>
<dbReference type="Pfam" id="PF04536">
    <property type="entry name" value="TPM_phosphatase"/>
    <property type="match status" value="1"/>
</dbReference>
<sequence>MFARGLRRTRWLAGLFLLFVAVLAGAQAVLPIPPLAARVTDLTATLSADQRSRLEEKIAAFERQKGSQIAVLIVPSVLPETVTEYALRVVESWKLGRKGVDDGALLLVAKDDRKMRIEVGYGLEGALNDATAKRIISETISPRFKQGDFYGGIDAGLEVMIKVAGGEALPEPKQASKTNEASGGIDFETLMFFGFILVFVVGGILRAIFGRFLAAGVVGGVAGIIASLILSSVLVAIVVGVVAFIVSLFAGISGGGGGIGGGGFSSGGSSWGGGSGGGGFSGGGGSFGGGGASGGW</sequence>
<dbReference type="Proteomes" id="UP000886602">
    <property type="component" value="Unassembled WGS sequence"/>
</dbReference>
<reference evidence="3" key="1">
    <citation type="submission" date="2020-10" db="EMBL/GenBank/DDBJ databases">
        <title>Connecting structure to function with the recovery of over 1000 high-quality activated sludge metagenome-assembled genomes encoding full-length rRNA genes using long-read sequencing.</title>
        <authorList>
            <person name="Singleton C.M."/>
            <person name="Petriglieri F."/>
            <person name="Kristensen J.M."/>
            <person name="Kirkegaard R.H."/>
            <person name="Michaelsen T.Y."/>
            <person name="Andersen M.H."/>
            <person name="Karst S.M."/>
            <person name="Dueholm M.S."/>
            <person name="Nielsen P.H."/>
            <person name="Albertsen M."/>
        </authorList>
    </citation>
    <scope>NUCLEOTIDE SEQUENCE</scope>
    <source>
        <strain evidence="3">EsbW_18-Q3-R4-48_MAXAC.044</strain>
    </source>
</reference>
<feature type="transmembrane region" description="Helical" evidence="1">
    <location>
        <begin position="190"/>
        <end position="209"/>
    </location>
</feature>
<feature type="transmembrane region" description="Helical" evidence="1">
    <location>
        <begin position="221"/>
        <end position="250"/>
    </location>
</feature>
<keyword evidence="1" id="KW-0472">Membrane</keyword>
<evidence type="ECO:0000256" key="1">
    <source>
        <dbReference type="SAM" id="Phobius"/>
    </source>
</evidence>
<proteinExistence type="predicted"/>
<dbReference type="InterPro" id="IPR007621">
    <property type="entry name" value="TPM_dom"/>
</dbReference>
<organism evidence="3 4">
    <name type="scientific">Candidatus Propionivibrio dominans</name>
    <dbReference type="NCBI Taxonomy" id="2954373"/>
    <lineage>
        <taxon>Bacteria</taxon>
        <taxon>Pseudomonadati</taxon>
        <taxon>Pseudomonadota</taxon>
        <taxon>Betaproteobacteria</taxon>
        <taxon>Rhodocyclales</taxon>
        <taxon>Rhodocyclaceae</taxon>
        <taxon>Propionivibrio</taxon>
    </lineage>
</organism>
<evidence type="ECO:0000259" key="2">
    <source>
        <dbReference type="Pfam" id="PF04536"/>
    </source>
</evidence>
<evidence type="ECO:0000313" key="4">
    <source>
        <dbReference type="Proteomes" id="UP000886602"/>
    </source>
</evidence>
<evidence type="ECO:0000313" key="3">
    <source>
        <dbReference type="EMBL" id="MBK7423886.1"/>
    </source>
</evidence>
<dbReference type="EMBL" id="JADJNC010000019">
    <property type="protein sequence ID" value="MBK7423886.1"/>
    <property type="molecule type" value="Genomic_DNA"/>
</dbReference>
<name>A0A9D7I831_9RHOO</name>
<accession>A0A9D7I831</accession>
<dbReference type="PANTHER" id="PTHR30373:SF2">
    <property type="entry name" value="UPF0603 PROTEIN YGCG"/>
    <property type="match status" value="1"/>
</dbReference>
<keyword evidence="1" id="KW-1133">Transmembrane helix</keyword>
<gene>
    <name evidence="3" type="ORF">IPJ48_12695</name>
</gene>